<evidence type="ECO:0008006" key="9">
    <source>
        <dbReference type="Google" id="ProtNLM"/>
    </source>
</evidence>
<dbReference type="EMBL" id="LLZG01000110">
    <property type="protein sequence ID" value="KUL38731.1"/>
    <property type="molecule type" value="Genomic_DNA"/>
</dbReference>
<keyword evidence="2 6" id="KW-0812">Transmembrane</keyword>
<dbReference type="InterPro" id="IPR038665">
    <property type="entry name" value="Voltage-dep_anion_channel_sf"/>
</dbReference>
<sequence>MPATTTAPSSPLRTWWSQRPPAAGAAVMATAILSVALHQTGYETLSRIALTLACAAWLALAVDFLARLLWDHDRWEKEAATPAALTALTAVAATTVLGTRFTALGWEPLAKALLALAALLWPGLAIAVVRHWHRRMPGAVFLGCVATQGLAVLGATLAASEATAWLAHTALVLFWLGLLLYVIALPRFDPRHMANGAGDHWVAGGALAISALAGAKLIAADSARLYLWNDDDSGVLRAVTVALLVLDLAWYAALLIAEIAWPRLRYDVRRWATVFPMGMTAAATLAVATAVDVPWLKTPGEVLLWIAVAAWLAVTAGALRTYTGPGRPGAKSDPGTTPESDVTSTTRR</sequence>
<keyword evidence="8" id="KW-1185">Reference proteome</keyword>
<dbReference type="RefSeq" id="WP_062703048.1">
    <property type="nucleotide sequence ID" value="NZ_LLZG01000110.1"/>
</dbReference>
<evidence type="ECO:0000313" key="7">
    <source>
        <dbReference type="EMBL" id="KUL38731.1"/>
    </source>
</evidence>
<feature type="transmembrane region" description="Helical" evidence="6">
    <location>
        <begin position="82"/>
        <end position="103"/>
    </location>
</feature>
<comment type="caution">
    <text evidence="7">The sequence shown here is derived from an EMBL/GenBank/DDBJ whole genome shotgun (WGS) entry which is preliminary data.</text>
</comment>
<dbReference type="AlphaFoldDB" id="A0A0X3V1T0"/>
<feature type="transmembrane region" description="Helical" evidence="6">
    <location>
        <begin position="273"/>
        <end position="296"/>
    </location>
</feature>
<accession>A0A0X3V1T0</accession>
<feature type="transmembrane region" description="Helical" evidence="6">
    <location>
        <begin position="165"/>
        <end position="188"/>
    </location>
</feature>
<evidence type="ECO:0000256" key="6">
    <source>
        <dbReference type="SAM" id="Phobius"/>
    </source>
</evidence>
<feature type="transmembrane region" description="Helical" evidence="6">
    <location>
        <begin position="302"/>
        <end position="322"/>
    </location>
</feature>
<dbReference type="CDD" id="cd09319">
    <property type="entry name" value="TDT_like_1"/>
    <property type="match status" value="1"/>
</dbReference>
<feature type="transmembrane region" description="Helical" evidence="6">
    <location>
        <begin position="109"/>
        <end position="128"/>
    </location>
</feature>
<dbReference type="OrthoDB" id="4538527at2"/>
<dbReference type="InterPro" id="IPR004695">
    <property type="entry name" value="SLAC1/Mae1/Ssu1/TehA"/>
</dbReference>
<gene>
    <name evidence="7" type="ORF">ADL12_16350</name>
</gene>
<name>A0A0X3V1T0_9ACTN</name>
<keyword evidence="4 6" id="KW-0472">Membrane</keyword>
<comment type="subcellular location">
    <subcellularLocation>
        <location evidence="1">Membrane</location>
        <topology evidence="1">Multi-pass membrane protein</topology>
    </subcellularLocation>
</comment>
<dbReference type="GO" id="GO:0055085">
    <property type="term" value="P:transmembrane transport"/>
    <property type="evidence" value="ECO:0007669"/>
    <property type="project" value="InterPro"/>
</dbReference>
<feature type="compositionally biased region" description="Polar residues" evidence="5">
    <location>
        <begin position="334"/>
        <end position="348"/>
    </location>
</feature>
<reference evidence="8" key="1">
    <citation type="submission" date="2015-10" db="EMBL/GenBank/DDBJ databases">
        <authorList>
            <person name="Ju K.-S."/>
            <person name="Doroghazi J.R."/>
            <person name="Metcalf W.W."/>
        </authorList>
    </citation>
    <scope>NUCLEOTIDE SEQUENCE [LARGE SCALE GENOMIC DNA]</scope>
    <source>
        <strain evidence="8">NRRL 3151</strain>
    </source>
</reference>
<feature type="transmembrane region" description="Helical" evidence="6">
    <location>
        <begin position="239"/>
        <end position="261"/>
    </location>
</feature>
<dbReference type="GO" id="GO:0016020">
    <property type="term" value="C:membrane"/>
    <property type="evidence" value="ECO:0007669"/>
    <property type="project" value="UniProtKB-SubCell"/>
</dbReference>
<feature type="transmembrane region" description="Helical" evidence="6">
    <location>
        <begin position="140"/>
        <end position="159"/>
    </location>
</feature>
<evidence type="ECO:0000313" key="8">
    <source>
        <dbReference type="Proteomes" id="UP000053923"/>
    </source>
</evidence>
<proteinExistence type="predicted"/>
<evidence type="ECO:0000256" key="4">
    <source>
        <dbReference type="ARBA" id="ARBA00023136"/>
    </source>
</evidence>
<evidence type="ECO:0000256" key="2">
    <source>
        <dbReference type="ARBA" id="ARBA00022692"/>
    </source>
</evidence>
<feature type="transmembrane region" description="Helical" evidence="6">
    <location>
        <begin position="200"/>
        <end position="219"/>
    </location>
</feature>
<evidence type="ECO:0000256" key="1">
    <source>
        <dbReference type="ARBA" id="ARBA00004141"/>
    </source>
</evidence>
<feature type="region of interest" description="Disordered" evidence="5">
    <location>
        <begin position="325"/>
        <end position="348"/>
    </location>
</feature>
<keyword evidence="3 6" id="KW-1133">Transmembrane helix</keyword>
<feature type="transmembrane region" description="Helical" evidence="6">
    <location>
        <begin position="21"/>
        <end position="42"/>
    </location>
</feature>
<evidence type="ECO:0000256" key="5">
    <source>
        <dbReference type="SAM" id="MobiDB-lite"/>
    </source>
</evidence>
<dbReference type="Pfam" id="PF03595">
    <property type="entry name" value="SLAC1"/>
    <property type="match status" value="1"/>
</dbReference>
<dbReference type="Gene3D" id="1.50.10.150">
    <property type="entry name" value="Voltage-dependent anion channel"/>
    <property type="match status" value="1"/>
</dbReference>
<dbReference type="Proteomes" id="UP000053923">
    <property type="component" value="Unassembled WGS sequence"/>
</dbReference>
<evidence type="ECO:0000256" key="3">
    <source>
        <dbReference type="ARBA" id="ARBA00022989"/>
    </source>
</evidence>
<organism evidence="7 8">
    <name type="scientific">Streptomyces regalis</name>
    <dbReference type="NCBI Taxonomy" id="68262"/>
    <lineage>
        <taxon>Bacteria</taxon>
        <taxon>Bacillati</taxon>
        <taxon>Actinomycetota</taxon>
        <taxon>Actinomycetes</taxon>
        <taxon>Kitasatosporales</taxon>
        <taxon>Streptomycetaceae</taxon>
        <taxon>Streptomyces</taxon>
    </lineage>
</organism>
<protein>
    <recommendedName>
        <fullName evidence="9">Tellurite resistance protein permease</fullName>
    </recommendedName>
</protein>
<feature type="transmembrane region" description="Helical" evidence="6">
    <location>
        <begin position="48"/>
        <end position="70"/>
    </location>
</feature>